<feature type="compositionally biased region" description="Basic residues" evidence="1">
    <location>
        <begin position="137"/>
        <end position="153"/>
    </location>
</feature>
<organism evidence="3 4">
    <name type="scientific">Tilletiaria anomala (strain ATCC 24038 / CBS 436.72 / UBC 951)</name>
    <dbReference type="NCBI Taxonomy" id="1037660"/>
    <lineage>
        <taxon>Eukaryota</taxon>
        <taxon>Fungi</taxon>
        <taxon>Dikarya</taxon>
        <taxon>Basidiomycota</taxon>
        <taxon>Ustilaginomycotina</taxon>
        <taxon>Exobasidiomycetes</taxon>
        <taxon>Georgefischeriales</taxon>
        <taxon>Tilletiariaceae</taxon>
        <taxon>Tilletiaria</taxon>
    </lineage>
</organism>
<feature type="compositionally biased region" description="Basic and acidic residues" evidence="1">
    <location>
        <begin position="126"/>
        <end position="136"/>
    </location>
</feature>
<comment type="caution">
    <text evidence="3">The sequence shown here is derived from an EMBL/GenBank/DDBJ whole genome shotgun (WGS) entry which is preliminary data.</text>
</comment>
<reference evidence="3 4" key="1">
    <citation type="submission" date="2014-05" db="EMBL/GenBank/DDBJ databases">
        <title>Draft genome sequence of a rare smut relative, Tilletiaria anomala UBC 951.</title>
        <authorList>
            <consortium name="DOE Joint Genome Institute"/>
            <person name="Toome M."/>
            <person name="Kuo A."/>
            <person name="Henrissat B."/>
            <person name="Lipzen A."/>
            <person name="Tritt A."/>
            <person name="Yoshinaga Y."/>
            <person name="Zane M."/>
            <person name="Barry K."/>
            <person name="Grigoriev I.V."/>
            <person name="Spatafora J.W."/>
            <person name="Aimea M.C."/>
        </authorList>
    </citation>
    <scope>NUCLEOTIDE SEQUENCE [LARGE SCALE GENOMIC DNA]</scope>
    <source>
        <strain evidence="3 4">UBC 951</strain>
    </source>
</reference>
<gene>
    <name evidence="3" type="ORF">K437DRAFT_135202</name>
</gene>
<name>A0A066WQU1_TILAU</name>
<evidence type="ECO:0000256" key="1">
    <source>
        <dbReference type="SAM" id="MobiDB-lite"/>
    </source>
</evidence>
<keyword evidence="4" id="KW-1185">Reference proteome</keyword>
<accession>A0A066WQU1</accession>
<dbReference type="AlphaFoldDB" id="A0A066WQU1"/>
<keyword evidence="2" id="KW-1133">Transmembrane helix</keyword>
<evidence type="ECO:0000313" key="4">
    <source>
        <dbReference type="Proteomes" id="UP000027361"/>
    </source>
</evidence>
<evidence type="ECO:0000256" key="2">
    <source>
        <dbReference type="SAM" id="Phobius"/>
    </source>
</evidence>
<dbReference type="InParanoid" id="A0A066WQU1"/>
<feature type="region of interest" description="Disordered" evidence="1">
    <location>
        <begin position="104"/>
        <end position="209"/>
    </location>
</feature>
<dbReference type="RefSeq" id="XP_013245849.1">
    <property type="nucleotide sequence ID" value="XM_013390395.1"/>
</dbReference>
<dbReference type="GeneID" id="25261496"/>
<dbReference type="Proteomes" id="UP000027361">
    <property type="component" value="Unassembled WGS sequence"/>
</dbReference>
<dbReference type="EMBL" id="JMSN01000005">
    <property type="protein sequence ID" value="KDN53010.1"/>
    <property type="molecule type" value="Genomic_DNA"/>
</dbReference>
<evidence type="ECO:0000313" key="3">
    <source>
        <dbReference type="EMBL" id="KDN53010.1"/>
    </source>
</evidence>
<sequence>MTGDTHDFVLGIVYPSRGYIYTSSLLSGFQTVFLSRLSFSHHSVRSFIIITPSLNRISFLTNIPESSLKMKAAPHLTLVLAACLVLMLGAASVIAAPSKSATEIGPDHGAPPAGQTFVGSGPSPAWKRDPSPEPKSAKKKTKAHHHHKGAHKSKGSDKKKVEHKAGERKTTQPAAPASDYGFWGGGPSPSWKKREADDAEEQVPTEDFGFVGVGLSQGIKRDEAEGMIKLVKRGTVV</sequence>
<feature type="transmembrane region" description="Helical" evidence="2">
    <location>
        <begin position="76"/>
        <end position="96"/>
    </location>
</feature>
<keyword evidence="2" id="KW-0812">Transmembrane</keyword>
<proteinExistence type="predicted"/>
<feature type="compositionally biased region" description="Basic and acidic residues" evidence="1">
    <location>
        <begin position="154"/>
        <end position="170"/>
    </location>
</feature>
<protein>
    <submittedName>
        <fullName evidence="3">Uncharacterized protein</fullName>
    </submittedName>
</protein>
<dbReference type="HOGENOM" id="CLU_1171316_0_0_1"/>
<keyword evidence="2" id="KW-0472">Membrane</keyword>